<protein>
    <recommendedName>
        <fullName evidence="6">LRAT domain-containing protein</fullName>
    </recommendedName>
</protein>
<accession>A0A811KBH7</accession>
<dbReference type="AlphaFoldDB" id="A0A811KBH7"/>
<dbReference type="Gene3D" id="3.90.1720.10">
    <property type="entry name" value="endopeptidase domain like (from Nostoc punctiforme)"/>
    <property type="match status" value="1"/>
</dbReference>
<keyword evidence="5" id="KW-1133">Transmembrane helix</keyword>
<dbReference type="EMBL" id="CAJFDH010000002">
    <property type="protein sequence ID" value="CAD5212678.1"/>
    <property type="molecule type" value="Genomic_DNA"/>
</dbReference>
<proteinExistence type="inferred from homology"/>
<keyword evidence="4" id="KW-0443">Lipid metabolism</keyword>
<evidence type="ECO:0000313" key="7">
    <source>
        <dbReference type="EMBL" id="CAD5212678.1"/>
    </source>
</evidence>
<feature type="transmembrane region" description="Helical" evidence="5">
    <location>
        <begin position="231"/>
        <end position="258"/>
    </location>
</feature>
<evidence type="ECO:0000256" key="4">
    <source>
        <dbReference type="ARBA" id="ARBA00023098"/>
    </source>
</evidence>
<keyword evidence="3" id="KW-0378">Hydrolase</keyword>
<dbReference type="PANTHER" id="PTHR13943">
    <property type="entry name" value="HRAS-LIKE SUPPRESSOR - RELATED"/>
    <property type="match status" value="1"/>
</dbReference>
<feature type="domain" description="LRAT" evidence="6">
    <location>
        <begin position="103"/>
        <end position="227"/>
    </location>
</feature>
<keyword evidence="2" id="KW-0808">Transferase</keyword>
<dbReference type="OrthoDB" id="421951at2759"/>
<gene>
    <name evidence="7" type="ORF">BOKJ2_LOCUS4479</name>
</gene>
<comment type="similarity">
    <text evidence="1">Belongs to the H-rev107 family.</text>
</comment>
<dbReference type="EMBL" id="CAJFCW020000002">
    <property type="protein sequence ID" value="CAG9097233.1"/>
    <property type="molecule type" value="Genomic_DNA"/>
</dbReference>
<keyword evidence="5" id="KW-0472">Membrane</keyword>
<dbReference type="GO" id="GO:0016410">
    <property type="term" value="F:N-acyltransferase activity"/>
    <property type="evidence" value="ECO:0007669"/>
    <property type="project" value="TreeGrafter"/>
</dbReference>
<dbReference type="GO" id="GO:0004623">
    <property type="term" value="F:phospholipase A2 activity"/>
    <property type="evidence" value="ECO:0007669"/>
    <property type="project" value="TreeGrafter"/>
</dbReference>
<organism evidence="7 8">
    <name type="scientific">Bursaphelenchus okinawaensis</name>
    <dbReference type="NCBI Taxonomy" id="465554"/>
    <lineage>
        <taxon>Eukaryota</taxon>
        <taxon>Metazoa</taxon>
        <taxon>Ecdysozoa</taxon>
        <taxon>Nematoda</taxon>
        <taxon>Chromadorea</taxon>
        <taxon>Rhabditida</taxon>
        <taxon>Tylenchina</taxon>
        <taxon>Tylenchomorpha</taxon>
        <taxon>Aphelenchoidea</taxon>
        <taxon>Aphelenchoididae</taxon>
        <taxon>Bursaphelenchus</taxon>
    </lineage>
</organism>
<evidence type="ECO:0000256" key="3">
    <source>
        <dbReference type="ARBA" id="ARBA00022801"/>
    </source>
</evidence>
<keyword evidence="8" id="KW-1185">Reference proteome</keyword>
<dbReference type="GO" id="GO:0005737">
    <property type="term" value="C:cytoplasm"/>
    <property type="evidence" value="ECO:0007669"/>
    <property type="project" value="TreeGrafter"/>
</dbReference>
<dbReference type="PROSITE" id="PS51934">
    <property type="entry name" value="LRAT"/>
    <property type="match status" value="1"/>
</dbReference>
<comment type="caution">
    <text evidence="7">The sequence shown here is derived from an EMBL/GenBank/DDBJ whole genome shotgun (WGS) entry which is preliminary data.</text>
</comment>
<dbReference type="Proteomes" id="UP000614601">
    <property type="component" value="Unassembled WGS sequence"/>
</dbReference>
<evidence type="ECO:0000256" key="1">
    <source>
        <dbReference type="ARBA" id="ARBA00007824"/>
    </source>
</evidence>
<dbReference type="PANTHER" id="PTHR13943:SF77">
    <property type="entry name" value="LRAT DOMAIN-CONTAINING PROTEIN"/>
    <property type="match status" value="1"/>
</dbReference>
<evidence type="ECO:0000313" key="8">
    <source>
        <dbReference type="Proteomes" id="UP000614601"/>
    </source>
</evidence>
<name>A0A811KBH7_9BILA</name>
<dbReference type="InterPro" id="IPR007053">
    <property type="entry name" value="LRAT_dom"/>
</dbReference>
<dbReference type="GO" id="GO:0008970">
    <property type="term" value="F:phospholipase A1 activity"/>
    <property type="evidence" value="ECO:0007669"/>
    <property type="project" value="TreeGrafter"/>
</dbReference>
<keyword evidence="5" id="KW-0812">Transmembrane</keyword>
<dbReference type="InterPro" id="IPR051496">
    <property type="entry name" value="H-rev107_PLA/AT"/>
</dbReference>
<evidence type="ECO:0000256" key="2">
    <source>
        <dbReference type="ARBA" id="ARBA00022679"/>
    </source>
</evidence>
<evidence type="ECO:0000256" key="5">
    <source>
        <dbReference type="SAM" id="Phobius"/>
    </source>
</evidence>
<evidence type="ECO:0000259" key="6">
    <source>
        <dbReference type="PROSITE" id="PS51934"/>
    </source>
</evidence>
<dbReference type="Pfam" id="PF04970">
    <property type="entry name" value="LRAT"/>
    <property type="match status" value="1"/>
</dbReference>
<reference evidence="7" key="1">
    <citation type="submission" date="2020-09" db="EMBL/GenBank/DDBJ databases">
        <authorList>
            <person name="Kikuchi T."/>
        </authorList>
    </citation>
    <scope>NUCLEOTIDE SEQUENCE</scope>
    <source>
        <strain evidence="7">SH1</strain>
    </source>
</reference>
<sequence length="277" mass="30259">MDFWSFVGTASSVATGVINHNLGRRTPGRINFTRAPCNSCLRRQQEHIDEYIATEAASIPRAPLCEDCRARASTMFTPGRLQTGWMSGADLLPHLEVGDLIEFHRIGPVTYCHWAVYIGLDEDQGIKVVCHFANEGSDMGDGKGELKGKLFSGRSDAHVRVDPFIQVAGDSMVRINNIMDNEFAAFPPMIVKDRCEHKLGSSGYNLIFNNCEQFAKWARYGCADSDQSNKFVSVAVGGAALCMGASFGGAIAVGGLFYTGIRAARTALHNMEDRNII</sequence>
<dbReference type="GO" id="GO:0070292">
    <property type="term" value="P:N-acylphosphatidylethanolamine metabolic process"/>
    <property type="evidence" value="ECO:0007669"/>
    <property type="project" value="TreeGrafter"/>
</dbReference>
<dbReference type="Proteomes" id="UP000783686">
    <property type="component" value="Unassembled WGS sequence"/>
</dbReference>